<proteinExistence type="predicted"/>
<dbReference type="SUPFAM" id="SSF48317">
    <property type="entry name" value="Acid phosphatase/Vanadium-dependent haloperoxidase"/>
    <property type="match status" value="1"/>
</dbReference>
<dbReference type="EMBL" id="CP041345">
    <property type="protein sequence ID" value="QKG80691.1"/>
    <property type="molecule type" value="Genomic_DNA"/>
</dbReference>
<dbReference type="InterPro" id="IPR000326">
    <property type="entry name" value="PAP2/HPO"/>
</dbReference>
<protein>
    <submittedName>
        <fullName evidence="2">Phosphatase PAP2 family protein</fullName>
    </submittedName>
</protein>
<sequence>MRISINLLIVLTFLLSICKAKGQTLNASNNDSIKSVSLLKKSIVPASLIGLGIIVNNSIFEKNFQTNLRNKVGNDFHFPIDDYLQYAPIVEMYTADFWGIKARNHWFDQTKYLLIANLISSTITHSLKIITQKERPNGGFHSFPSGHTTLAFTNACVLYNEFHETAPALAYSGYAFAVTTGSFRMINNAHWISDVLIGAGIGIISAELVYHFEPFKNFNPFTKTKNITFVPQIGSDNYGFYFAYNF</sequence>
<dbReference type="CDD" id="cd03394">
    <property type="entry name" value="PAP2_like_5"/>
    <property type="match status" value="1"/>
</dbReference>
<dbReference type="SMART" id="SM00014">
    <property type="entry name" value="acidPPc"/>
    <property type="match status" value="1"/>
</dbReference>
<dbReference type="Gene3D" id="1.20.144.10">
    <property type="entry name" value="Phosphatidic acid phosphatase type 2/haloperoxidase"/>
    <property type="match status" value="1"/>
</dbReference>
<name>A0A7D3XWW4_9BACT</name>
<gene>
    <name evidence="2" type="ORF">FHG85_10585</name>
</gene>
<dbReference type="InterPro" id="IPR036938">
    <property type="entry name" value="PAP2/HPO_sf"/>
</dbReference>
<organism evidence="2 3">
    <name type="scientific">Tenuifilum thalassicum</name>
    <dbReference type="NCBI Taxonomy" id="2590900"/>
    <lineage>
        <taxon>Bacteria</taxon>
        <taxon>Pseudomonadati</taxon>
        <taxon>Bacteroidota</taxon>
        <taxon>Bacteroidia</taxon>
        <taxon>Bacteroidales</taxon>
        <taxon>Tenuifilaceae</taxon>
        <taxon>Tenuifilum</taxon>
    </lineage>
</organism>
<feature type="domain" description="Phosphatidic acid phosphatase type 2/haloperoxidase" evidence="1">
    <location>
        <begin position="110"/>
        <end position="210"/>
    </location>
</feature>
<reference evidence="2 3" key="1">
    <citation type="submission" date="2019-07" db="EMBL/GenBank/DDBJ databases">
        <title>Thalassofilum flectens gen. nov., sp. nov., a novel moderate thermophilic anaerobe from a shallow sea hot spring in Kunashir Island (Russia), representing a new family in the order Bacteroidales, and proposal of Thalassofilacea fam. nov.</title>
        <authorList>
            <person name="Kochetkova T.V."/>
            <person name="Podosokorskaya O.A."/>
            <person name="Novikov A."/>
            <person name="Elcheninov A.G."/>
            <person name="Toshchakov S.V."/>
            <person name="Kublanov I.V."/>
        </authorList>
    </citation>
    <scope>NUCLEOTIDE SEQUENCE [LARGE SCALE GENOMIC DNA]</scope>
    <source>
        <strain evidence="2 3">38-H</strain>
    </source>
</reference>
<evidence type="ECO:0000259" key="1">
    <source>
        <dbReference type="SMART" id="SM00014"/>
    </source>
</evidence>
<evidence type="ECO:0000313" key="3">
    <source>
        <dbReference type="Proteomes" id="UP000500961"/>
    </source>
</evidence>
<dbReference type="Pfam" id="PF01569">
    <property type="entry name" value="PAP2"/>
    <property type="match status" value="1"/>
</dbReference>
<keyword evidence="3" id="KW-1185">Reference proteome</keyword>
<dbReference type="RefSeq" id="WP_173075688.1">
    <property type="nucleotide sequence ID" value="NZ_CP041345.1"/>
</dbReference>
<dbReference type="KEGG" id="ttz:FHG85_10585"/>
<dbReference type="Proteomes" id="UP000500961">
    <property type="component" value="Chromosome"/>
</dbReference>
<evidence type="ECO:0000313" key="2">
    <source>
        <dbReference type="EMBL" id="QKG80691.1"/>
    </source>
</evidence>
<accession>A0A7D3XWW4</accession>
<dbReference type="AlphaFoldDB" id="A0A7D3XWW4"/>